<evidence type="ECO:0000313" key="2">
    <source>
        <dbReference type="Proteomes" id="UP000629468"/>
    </source>
</evidence>
<dbReference type="Proteomes" id="UP000629468">
    <property type="component" value="Unassembled WGS sequence"/>
</dbReference>
<reference evidence="1 2" key="1">
    <citation type="journal article" name="Sci. Rep.">
        <title>Telomere-to-telomere assembled and centromere annotated genomes of the two main subspecies of the button mushroom Agaricus bisporus reveal especially polymorphic chromosome ends.</title>
        <authorList>
            <person name="Sonnenberg A.S.M."/>
            <person name="Sedaghat-Telgerd N."/>
            <person name="Lavrijssen B."/>
            <person name="Ohm R.A."/>
            <person name="Hendrickx P.M."/>
            <person name="Scholtmeijer K."/>
            <person name="Baars J.J.P."/>
            <person name="van Peer A."/>
        </authorList>
    </citation>
    <scope>NUCLEOTIDE SEQUENCE [LARGE SCALE GENOMIC DNA]</scope>
    <source>
        <strain evidence="1 2">H119_p4</strain>
    </source>
</reference>
<sequence length="78" mass="9013">MAEDKKQYFMRQKRLGPRWLRNNMIRGHGRLINSIAIACNWITGSPLASNRQCAISAAAISSWYSDRRVLIFHRGTHN</sequence>
<dbReference type="AlphaFoldDB" id="A0A8H7C3T8"/>
<comment type="caution">
    <text evidence="1">The sequence shown here is derived from an EMBL/GenBank/DDBJ whole genome shotgun (WGS) entry which is preliminary data.</text>
</comment>
<gene>
    <name evidence="1" type="ORF">Agabi119p4_9532</name>
</gene>
<name>A0A8H7C3T8_AGABI</name>
<dbReference type="EMBL" id="JABXXO010000013">
    <property type="protein sequence ID" value="KAF7761540.1"/>
    <property type="molecule type" value="Genomic_DNA"/>
</dbReference>
<protein>
    <submittedName>
        <fullName evidence="1">Uncharacterized protein</fullName>
    </submittedName>
</protein>
<organism evidence="1 2">
    <name type="scientific">Agaricus bisporus var. burnettii</name>
    <dbReference type="NCBI Taxonomy" id="192524"/>
    <lineage>
        <taxon>Eukaryota</taxon>
        <taxon>Fungi</taxon>
        <taxon>Dikarya</taxon>
        <taxon>Basidiomycota</taxon>
        <taxon>Agaricomycotina</taxon>
        <taxon>Agaricomycetes</taxon>
        <taxon>Agaricomycetidae</taxon>
        <taxon>Agaricales</taxon>
        <taxon>Agaricineae</taxon>
        <taxon>Agaricaceae</taxon>
        <taxon>Agaricus</taxon>
    </lineage>
</organism>
<accession>A0A8H7C3T8</accession>
<evidence type="ECO:0000313" key="1">
    <source>
        <dbReference type="EMBL" id="KAF7761540.1"/>
    </source>
</evidence>
<proteinExistence type="predicted"/>